<dbReference type="Pfam" id="PF13692">
    <property type="entry name" value="Glyco_trans_1_4"/>
    <property type="match status" value="1"/>
</dbReference>
<dbReference type="GO" id="GO:0009103">
    <property type="term" value="P:lipopolysaccharide biosynthetic process"/>
    <property type="evidence" value="ECO:0007669"/>
    <property type="project" value="TreeGrafter"/>
</dbReference>
<feature type="transmembrane region" description="Helical" evidence="2">
    <location>
        <begin position="89"/>
        <end position="109"/>
    </location>
</feature>
<dbReference type="PANTHER" id="PTHR46401">
    <property type="entry name" value="GLYCOSYLTRANSFERASE WBBK-RELATED"/>
    <property type="match status" value="1"/>
</dbReference>
<sequence length="417" mass="48368">MKNHKKQIWIINQFANTIEMPGHTRQYDLAKYLTKNRYKTTVFSSDFNLSLRKFFKEKKKFFYKSELINHSRWVWLAVLPYKRNDWRRYLNLISFCSNLLIQLVIRIIFSSLTFNKPKLVIASSPQLPAAFITLIICKLFKIQMIFEVRDIWPQILIDMNNMKENSFTYKVLKKMEKILYRHSDLIIVLSKGCVEYIRREGGRSIDYFPNYANTDLFNYSTLPLEDSKFTLKRPFRIIYSGAHGAANDLKNVIRAAYYLKDLPIEIILVGDGPEKNNLKSLASGLENIVFKDPVPKKDMPSLLATADALLISLADVNLFKYGVSPNKLFDAYAVGRPVITTVSGIINEEVENFNLGMAVPPGQPKKLSKAIIKLFKKDRSERVTLGLNSRKMVERFYSKDSILNNYVDRITKLIKEI</sequence>
<name>A0A9D9G5V0_PROMR</name>
<dbReference type="AlphaFoldDB" id="A0A9D9G5V0"/>
<keyword evidence="2" id="KW-1133">Transmembrane helix</keyword>
<evidence type="ECO:0000256" key="2">
    <source>
        <dbReference type="SAM" id="Phobius"/>
    </source>
</evidence>
<dbReference type="SUPFAM" id="SSF53756">
    <property type="entry name" value="UDP-Glycosyltransferase/glycogen phosphorylase"/>
    <property type="match status" value="1"/>
</dbReference>
<proteinExistence type="predicted"/>
<keyword evidence="1" id="KW-0808">Transferase</keyword>
<organism evidence="3 4">
    <name type="scientific">Prochlorococcus marinus CUG1433</name>
    <dbReference type="NCBI Taxonomy" id="2774506"/>
    <lineage>
        <taxon>Bacteria</taxon>
        <taxon>Bacillati</taxon>
        <taxon>Cyanobacteriota</taxon>
        <taxon>Cyanophyceae</taxon>
        <taxon>Synechococcales</taxon>
        <taxon>Prochlorococcaceae</taxon>
        <taxon>Prochlorococcus</taxon>
    </lineage>
</organism>
<dbReference type="EMBL" id="JAEPLN010000001">
    <property type="protein sequence ID" value="MBO6971869.1"/>
    <property type="molecule type" value="Genomic_DNA"/>
</dbReference>
<gene>
    <name evidence="3" type="ORF">JJ842_08085</name>
</gene>
<evidence type="ECO:0000313" key="4">
    <source>
        <dbReference type="Proteomes" id="UP000668060"/>
    </source>
</evidence>
<reference evidence="3" key="1">
    <citation type="journal article" date="2021" name="Front. Mar. Sci.">
        <title>Genomes of Diverse Isolates of Prochlorococcus High-Light-Adapted Clade II in the Western Pacific Ocean.</title>
        <authorList>
            <person name="Yan W."/>
            <person name="Feng X."/>
            <person name="Zhang W."/>
            <person name="Nawaz M.Z."/>
            <person name="Luo T."/>
            <person name="Zhang R."/>
            <person name="Jiao N."/>
        </authorList>
    </citation>
    <scope>NUCLEOTIDE SEQUENCE</scope>
    <source>
        <strain evidence="3">CUG1433</strain>
    </source>
</reference>
<evidence type="ECO:0000313" key="3">
    <source>
        <dbReference type="EMBL" id="MBO6971869.1"/>
    </source>
</evidence>
<comment type="caution">
    <text evidence="3">The sequence shown here is derived from an EMBL/GenBank/DDBJ whole genome shotgun (WGS) entry which is preliminary data.</text>
</comment>
<keyword evidence="2" id="KW-0812">Transmembrane</keyword>
<dbReference type="Gene3D" id="3.40.50.2000">
    <property type="entry name" value="Glycogen Phosphorylase B"/>
    <property type="match status" value="2"/>
</dbReference>
<dbReference type="PANTHER" id="PTHR46401:SF2">
    <property type="entry name" value="GLYCOSYLTRANSFERASE WBBK-RELATED"/>
    <property type="match status" value="1"/>
</dbReference>
<dbReference type="GO" id="GO:0016757">
    <property type="term" value="F:glycosyltransferase activity"/>
    <property type="evidence" value="ECO:0007669"/>
    <property type="project" value="TreeGrafter"/>
</dbReference>
<dbReference type="Proteomes" id="UP000668060">
    <property type="component" value="Unassembled WGS sequence"/>
</dbReference>
<protein>
    <submittedName>
        <fullName evidence="3">Glycosyltransferase family 4 protein</fullName>
    </submittedName>
</protein>
<accession>A0A9D9G5V0</accession>
<evidence type="ECO:0000256" key="1">
    <source>
        <dbReference type="ARBA" id="ARBA00022679"/>
    </source>
</evidence>
<dbReference type="CDD" id="cd03794">
    <property type="entry name" value="GT4_WbuB-like"/>
    <property type="match status" value="1"/>
</dbReference>
<keyword evidence="2" id="KW-0472">Membrane</keyword>